<keyword evidence="4" id="KW-1185">Reference proteome</keyword>
<keyword evidence="2" id="KW-0812">Transmembrane</keyword>
<feature type="compositionally biased region" description="Low complexity" evidence="1">
    <location>
        <begin position="260"/>
        <end position="270"/>
    </location>
</feature>
<gene>
    <name evidence="3" type="ORF">HYH03_014875</name>
</gene>
<comment type="caution">
    <text evidence="3">The sequence shown here is derived from an EMBL/GenBank/DDBJ whole genome shotgun (WGS) entry which is preliminary data.</text>
</comment>
<proteinExistence type="predicted"/>
<keyword evidence="2" id="KW-0472">Membrane</keyword>
<evidence type="ECO:0000256" key="2">
    <source>
        <dbReference type="SAM" id="Phobius"/>
    </source>
</evidence>
<dbReference type="EMBL" id="JAEHOE010000112">
    <property type="protein sequence ID" value="KAG2486428.1"/>
    <property type="molecule type" value="Genomic_DNA"/>
</dbReference>
<feature type="compositionally biased region" description="Low complexity" evidence="1">
    <location>
        <begin position="289"/>
        <end position="299"/>
    </location>
</feature>
<keyword evidence="2" id="KW-1133">Transmembrane helix</keyword>
<reference evidence="3" key="1">
    <citation type="journal article" date="2020" name="bioRxiv">
        <title>Comparative genomics of Chlamydomonas.</title>
        <authorList>
            <person name="Craig R.J."/>
            <person name="Hasan A.R."/>
            <person name="Ness R.W."/>
            <person name="Keightley P.D."/>
        </authorList>
    </citation>
    <scope>NUCLEOTIDE SEQUENCE</scope>
    <source>
        <strain evidence="3">CCAP 11/70</strain>
    </source>
</reference>
<feature type="compositionally biased region" description="Gly residues" evidence="1">
    <location>
        <begin position="271"/>
        <end position="288"/>
    </location>
</feature>
<dbReference type="OrthoDB" id="537043at2759"/>
<name>A0A835XP87_9CHLO</name>
<sequence length="305" mass="30254">MFASSDKAWLYLTDQPCSEGTSTTACRPSSNPTLQSLQCTGVSACQRSTPQPWDVPLCLVVANTDGTEALDVDLVVSGTFEPSPGGGGDDGGLSNFEIVLIVVGSCLGGLVALLLCCLGAWLVWWRVPPGMRVAPAPTDDMSTFAAKSLAALPAYPPGMGPSVMKGTLTLLPPAALGHAPPGRDGPVVVPYTATLSSPILPPLPPGAYGSLGAPGDTPSRRTLMALPPPQQAQHGQHSPAPSQHGSGTGGGAAPPPPGYLPSHGGAPPDAGGYGGYGQAGGGGGGEGGAQALAQPQARGSGHGGY</sequence>
<evidence type="ECO:0000313" key="3">
    <source>
        <dbReference type="EMBL" id="KAG2486428.1"/>
    </source>
</evidence>
<accession>A0A835XP87</accession>
<feature type="transmembrane region" description="Helical" evidence="2">
    <location>
        <begin position="98"/>
        <end position="124"/>
    </location>
</feature>
<organism evidence="3 4">
    <name type="scientific">Edaphochlamys debaryana</name>
    <dbReference type="NCBI Taxonomy" id="47281"/>
    <lineage>
        <taxon>Eukaryota</taxon>
        <taxon>Viridiplantae</taxon>
        <taxon>Chlorophyta</taxon>
        <taxon>core chlorophytes</taxon>
        <taxon>Chlorophyceae</taxon>
        <taxon>CS clade</taxon>
        <taxon>Chlamydomonadales</taxon>
        <taxon>Chlamydomonadales incertae sedis</taxon>
        <taxon>Edaphochlamys</taxon>
    </lineage>
</organism>
<evidence type="ECO:0000256" key="1">
    <source>
        <dbReference type="SAM" id="MobiDB-lite"/>
    </source>
</evidence>
<dbReference type="Proteomes" id="UP000612055">
    <property type="component" value="Unassembled WGS sequence"/>
</dbReference>
<feature type="region of interest" description="Disordered" evidence="1">
    <location>
        <begin position="206"/>
        <end position="305"/>
    </location>
</feature>
<dbReference type="AlphaFoldDB" id="A0A835XP87"/>
<evidence type="ECO:0000313" key="4">
    <source>
        <dbReference type="Proteomes" id="UP000612055"/>
    </source>
</evidence>
<protein>
    <submittedName>
        <fullName evidence="3">Uncharacterized protein</fullName>
    </submittedName>
</protein>